<dbReference type="GO" id="GO:0016491">
    <property type="term" value="F:oxidoreductase activity"/>
    <property type="evidence" value="ECO:0007669"/>
    <property type="project" value="UniProtKB-KW"/>
</dbReference>
<dbReference type="InterPro" id="IPR036188">
    <property type="entry name" value="FAD/NAD-bd_sf"/>
</dbReference>
<dbReference type="OrthoDB" id="9806257at2"/>
<protein>
    <submittedName>
        <fullName evidence="3">FAD-binding oxidoreductase</fullName>
    </submittedName>
</protein>
<organism evidence="3 4">
    <name type="scientific">Allopusillimonas soli</name>
    <dbReference type="NCBI Taxonomy" id="659016"/>
    <lineage>
        <taxon>Bacteria</taxon>
        <taxon>Pseudomonadati</taxon>
        <taxon>Pseudomonadota</taxon>
        <taxon>Betaproteobacteria</taxon>
        <taxon>Burkholderiales</taxon>
        <taxon>Alcaligenaceae</taxon>
        <taxon>Allopusillimonas</taxon>
    </lineage>
</organism>
<feature type="domain" description="FAD dependent oxidoreductase" evidence="2">
    <location>
        <begin position="8"/>
        <end position="353"/>
    </location>
</feature>
<dbReference type="Proteomes" id="UP000580517">
    <property type="component" value="Unassembled WGS sequence"/>
</dbReference>
<evidence type="ECO:0000256" key="1">
    <source>
        <dbReference type="ARBA" id="ARBA00023002"/>
    </source>
</evidence>
<dbReference type="Pfam" id="PF01266">
    <property type="entry name" value="DAO"/>
    <property type="match status" value="1"/>
</dbReference>
<dbReference type="GO" id="GO:0005737">
    <property type="term" value="C:cytoplasm"/>
    <property type="evidence" value="ECO:0007669"/>
    <property type="project" value="TreeGrafter"/>
</dbReference>
<reference evidence="3 4" key="1">
    <citation type="submission" date="2020-07" db="EMBL/GenBank/DDBJ databases">
        <title>Taxonomic revisions and descriptions of new bacterial species based on genomic comparisons in the high-G+C-content subgroup of the family Alcaligenaceae.</title>
        <authorList>
            <person name="Szabo A."/>
            <person name="Felfoldi T."/>
        </authorList>
    </citation>
    <scope>NUCLEOTIDE SEQUENCE [LARGE SCALE GENOMIC DNA]</scope>
    <source>
        <strain evidence="3 4">DSM 25264</strain>
    </source>
</reference>
<dbReference type="InterPro" id="IPR006076">
    <property type="entry name" value="FAD-dep_OxRdtase"/>
</dbReference>
<evidence type="ECO:0000313" key="4">
    <source>
        <dbReference type="Proteomes" id="UP000580517"/>
    </source>
</evidence>
<dbReference type="EMBL" id="JACCEW010000001">
    <property type="protein sequence ID" value="NYT36017.1"/>
    <property type="molecule type" value="Genomic_DNA"/>
</dbReference>
<sequence>MALDPVFDFAVVGAGMAGASVAYRLGLQGASVVVLEQEAQPGYHTTGRSAAIFIETYGTPQIRAMTRASRDFYLSPPEGFAEHPILSPRGVLYIAEPGQEDRLAAEQREFERQGLDCEALNAQQAVAMVPCLLPGKLSGALLDPVASDMDVHTLHQGFLRGMARHGAVLQCKSQLCGARREQAAWRLQVSGGETLCARTLVNAAGAWADPVAQLCGVAPIGIQPMRRAAFIFPAPDEYDSAGWPVVSDIAETFYFKPDAGAMLGSPANADPVSPHDVVPEELDIATGIYRIESSTTLRIRRPTHTWAGLRSFAPDHEFVIGWEEGVPGYFWLAGQGGYGIQTAAGASELAAALLLGQPVPESLARFGVTAEAVSPRRLR</sequence>
<dbReference type="PANTHER" id="PTHR13847:SF287">
    <property type="entry name" value="FAD-DEPENDENT OXIDOREDUCTASE DOMAIN-CONTAINING PROTEIN 1"/>
    <property type="match status" value="1"/>
</dbReference>
<comment type="caution">
    <text evidence="3">The sequence shown here is derived from an EMBL/GenBank/DDBJ whole genome shotgun (WGS) entry which is preliminary data.</text>
</comment>
<dbReference type="PANTHER" id="PTHR13847">
    <property type="entry name" value="SARCOSINE DEHYDROGENASE-RELATED"/>
    <property type="match status" value="1"/>
</dbReference>
<dbReference type="Gene3D" id="3.50.50.60">
    <property type="entry name" value="FAD/NAD(P)-binding domain"/>
    <property type="match status" value="1"/>
</dbReference>
<dbReference type="Gene3D" id="3.30.9.10">
    <property type="entry name" value="D-Amino Acid Oxidase, subunit A, domain 2"/>
    <property type="match status" value="1"/>
</dbReference>
<evidence type="ECO:0000259" key="2">
    <source>
        <dbReference type="Pfam" id="PF01266"/>
    </source>
</evidence>
<name>A0A853F7Q6_9BURK</name>
<keyword evidence="1" id="KW-0560">Oxidoreductase</keyword>
<dbReference type="SUPFAM" id="SSF51905">
    <property type="entry name" value="FAD/NAD(P)-binding domain"/>
    <property type="match status" value="1"/>
</dbReference>
<gene>
    <name evidence="3" type="ORF">H0A68_03965</name>
</gene>
<dbReference type="AlphaFoldDB" id="A0A853F7Q6"/>
<evidence type="ECO:0000313" key="3">
    <source>
        <dbReference type="EMBL" id="NYT36017.1"/>
    </source>
</evidence>
<accession>A0A853F7Q6</accession>
<proteinExistence type="predicted"/>
<dbReference type="RefSeq" id="WP_129967935.1">
    <property type="nucleotide sequence ID" value="NZ_JACCEW010000001.1"/>
</dbReference>
<keyword evidence="4" id="KW-1185">Reference proteome</keyword>